<organism evidence="1 2">
    <name type="scientific">Sinorhizobium psoraleae</name>
    <dbReference type="NCBI Taxonomy" id="520838"/>
    <lineage>
        <taxon>Bacteria</taxon>
        <taxon>Pseudomonadati</taxon>
        <taxon>Pseudomonadota</taxon>
        <taxon>Alphaproteobacteria</taxon>
        <taxon>Hyphomicrobiales</taxon>
        <taxon>Rhizobiaceae</taxon>
        <taxon>Sinorhizobium/Ensifer group</taxon>
        <taxon>Sinorhizobium</taxon>
    </lineage>
</organism>
<dbReference type="RefSeq" id="WP_173508681.1">
    <property type="nucleotide sequence ID" value="NZ_JABEKV010000001.1"/>
</dbReference>
<comment type="caution">
    <text evidence="1">The sequence shown here is derived from an EMBL/GenBank/DDBJ whole genome shotgun (WGS) entry which is preliminary data.</text>
</comment>
<sequence>MGRFLIFRLPDASRLAKPGAQVKRLDALPQKLHASREHHISHVRRRIAQRDCQSLDFADTLKNTIKTG</sequence>
<protein>
    <submittedName>
        <fullName evidence="1">Uncharacterized protein</fullName>
    </submittedName>
</protein>
<dbReference type="Proteomes" id="UP001079430">
    <property type="component" value="Unassembled WGS sequence"/>
</dbReference>
<accession>A0ABT4KGF8</accession>
<keyword evidence="2" id="KW-1185">Reference proteome</keyword>
<proteinExistence type="predicted"/>
<dbReference type="EMBL" id="JAPVOI010000004">
    <property type="protein sequence ID" value="MCZ4091041.1"/>
    <property type="molecule type" value="Genomic_DNA"/>
</dbReference>
<name>A0ABT4KGF8_9HYPH</name>
<gene>
    <name evidence="1" type="ORF">O3W52_13505</name>
</gene>
<evidence type="ECO:0000313" key="1">
    <source>
        <dbReference type="EMBL" id="MCZ4091041.1"/>
    </source>
</evidence>
<evidence type="ECO:0000313" key="2">
    <source>
        <dbReference type="Proteomes" id="UP001079430"/>
    </source>
</evidence>
<reference evidence="1" key="1">
    <citation type="submission" date="2022-10" db="EMBL/GenBank/DDBJ databases">
        <title>Whole genome sequencing of three plant growth promoting bacteria isolated from Vachellia tortilis subsp. raddiana in Morocco.</title>
        <authorList>
            <person name="Hnini M."/>
            <person name="Zouagui R."/>
            <person name="Zouagui H."/>
            <person name="Chemao Elfihri M.-W."/>
            <person name="Ibrahimi A."/>
            <person name="Sbabou L."/>
            <person name="Aurag J."/>
        </authorList>
    </citation>
    <scope>NUCLEOTIDE SEQUENCE</scope>
    <source>
        <strain evidence="1">LMR678</strain>
    </source>
</reference>